<proteinExistence type="predicted"/>
<feature type="chain" id="PRO_5011455310" evidence="1">
    <location>
        <begin position="26"/>
        <end position="176"/>
    </location>
</feature>
<dbReference type="STRING" id="670482.SAMN04488542_14039"/>
<dbReference type="InterPro" id="IPR012854">
    <property type="entry name" value="Cu_amine_oxidase-like_N"/>
</dbReference>
<keyword evidence="4" id="KW-1185">Reference proteome</keyword>
<dbReference type="RefSeq" id="WP_091235890.1">
    <property type="nucleotide sequence ID" value="NZ_FNBG01000040.1"/>
</dbReference>
<dbReference type="SUPFAM" id="SSF55383">
    <property type="entry name" value="Copper amine oxidase, domain N"/>
    <property type="match status" value="1"/>
</dbReference>
<feature type="signal peptide" evidence="1">
    <location>
        <begin position="1"/>
        <end position="25"/>
    </location>
</feature>
<dbReference type="InterPro" id="IPR036582">
    <property type="entry name" value="Mao_N_sf"/>
</dbReference>
<dbReference type="Pfam" id="PF07833">
    <property type="entry name" value="Cu_amine_oxidN1"/>
    <property type="match status" value="1"/>
</dbReference>
<accession>A0A1G7TZR1</accession>
<name>A0A1G7TZR1_9BACL</name>
<evidence type="ECO:0000259" key="2">
    <source>
        <dbReference type="Pfam" id="PF07833"/>
    </source>
</evidence>
<keyword evidence="1" id="KW-0732">Signal</keyword>
<organism evidence="3 4">
    <name type="scientific">Fontibacillus panacisegetis</name>
    <dbReference type="NCBI Taxonomy" id="670482"/>
    <lineage>
        <taxon>Bacteria</taxon>
        <taxon>Bacillati</taxon>
        <taxon>Bacillota</taxon>
        <taxon>Bacilli</taxon>
        <taxon>Bacillales</taxon>
        <taxon>Paenibacillaceae</taxon>
        <taxon>Fontibacillus</taxon>
    </lineage>
</organism>
<dbReference type="OrthoDB" id="9788327at2"/>
<evidence type="ECO:0000256" key="1">
    <source>
        <dbReference type="SAM" id="SignalP"/>
    </source>
</evidence>
<dbReference type="AlphaFoldDB" id="A0A1G7TZR1"/>
<feature type="domain" description="Copper amine oxidase-like N-terminal" evidence="2">
    <location>
        <begin position="71"/>
        <end position="147"/>
    </location>
</feature>
<evidence type="ECO:0000313" key="4">
    <source>
        <dbReference type="Proteomes" id="UP000198972"/>
    </source>
</evidence>
<protein>
    <submittedName>
        <fullName evidence="3">Copper amine oxidase N-terminal domain-containing protein</fullName>
    </submittedName>
</protein>
<dbReference type="Gene3D" id="3.30.457.10">
    <property type="entry name" value="Copper amine oxidase-like, N-terminal domain"/>
    <property type="match status" value="1"/>
</dbReference>
<dbReference type="EMBL" id="FNBG01000040">
    <property type="protein sequence ID" value="SDG40289.1"/>
    <property type="molecule type" value="Genomic_DNA"/>
</dbReference>
<reference evidence="3 4" key="1">
    <citation type="submission" date="2016-10" db="EMBL/GenBank/DDBJ databases">
        <authorList>
            <person name="de Groot N.N."/>
        </authorList>
    </citation>
    <scope>NUCLEOTIDE SEQUENCE [LARGE SCALE GENOMIC DNA]</scope>
    <source>
        <strain evidence="3 4">DSM 28129</strain>
    </source>
</reference>
<evidence type="ECO:0000313" key="3">
    <source>
        <dbReference type="EMBL" id="SDG40289.1"/>
    </source>
</evidence>
<sequence>MRRLALFMLVIALLLAVISPASVSAAVKAAPIPEKMPHRVAMALNSKYIQIDNKSIELGKKSHHELPDLFTNVLLIPVKPLADGFQGSYSLNAKTKKVQLVLDQVKFEFTLHSKEAKVNGQSVTMPYEVRLDSDIVKVPTQVFVDSLKRYDVLVFDQRAVVFREKGKVEVGQAQRI</sequence>
<dbReference type="Proteomes" id="UP000198972">
    <property type="component" value="Unassembled WGS sequence"/>
</dbReference>
<gene>
    <name evidence="3" type="ORF">SAMN04488542_14039</name>
</gene>